<keyword evidence="4" id="KW-1185">Reference proteome</keyword>
<dbReference type="PANTHER" id="PTHR23159">
    <property type="entry name" value="CENTROSOMAL PROTEIN 2"/>
    <property type="match status" value="1"/>
</dbReference>
<name>A0A1C7MKI5_GRIFR</name>
<proteinExistence type="predicted"/>
<sequence>MSISRASTDSTQRPPESARPVQDIPLPPTPALDIPHPPTSALDISRPPLTPAADSKYGSLRSILRDSNTPAKGQSVRFFSRDAYKMISPDVSAASASEQEDFCFISRLQRSIPTRPAVQDPAAIQHTPSKCLRTARPQSFFQFRPDRLPVPYSQLLRVLSRLAVGVRIEDEGSALRGISTTRRRSWFTPRREREKDPFGAHAATYYTPLVPPTPPTAPPGTHVRTASREEDLILSLRTQLALQAELCAQYEVDLGARDELVQMLQGRLDDAEREGERRKGVLKGWRKRVNELERCVRGLQDEVERSREESAERSVMDEASGEALKMLHRRIEDLEREKGESDRREQRMKAALEERSAELARVREELRRRDESEKELKEGIRAAREEMEQMGEQSHETDTTLRHEQASLHDQLIVAREEFMQKEKEIGVLKAELDAQWRNTEQAGERIRALKEERNELRADADSLNAKISSMEMEWNQSENRKTELELENHEAWAAKDDLERERNELEDQIHSLQDQLSAEQELAEQLTQALQEREDRVTTVEREHKFTLDNVARLEARLHQRDDEMGELTKSITSRETDTESALEEMSKMKREHARIVNEQSRTLQDVVAREVEARANMEAMVRDKAETDVVMGTLKERVSELKEEVERLRRHVHELQQESADKEVKLAHFVKQRAQDKDDLQGLNIALDSKQQELELLKRRIGVRGTAGSTPQTTQLSKVHRRESSIFGTPSVAGSRPSSVLSDASSVTKDRRMTDTSSTVKKPALGKSVRPNATGNAAIPSKRSLEGSMGPPPALTRASSASATSATPTRIPSISGMHTAVATTPSTIGKSTAGQRRMSSSMFEPSRLRTAVGPRATLSPVSGSSELDEKENSAPPTRTTKRLSVLVPA</sequence>
<organism evidence="3 4">
    <name type="scientific">Grifola frondosa</name>
    <name type="common">Maitake</name>
    <name type="synonym">Polyporus frondosus</name>
    <dbReference type="NCBI Taxonomy" id="5627"/>
    <lineage>
        <taxon>Eukaryota</taxon>
        <taxon>Fungi</taxon>
        <taxon>Dikarya</taxon>
        <taxon>Basidiomycota</taxon>
        <taxon>Agaricomycotina</taxon>
        <taxon>Agaricomycetes</taxon>
        <taxon>Polyporales</taxon>
        <taxon>Grifolaceae</taxon>
        <taxon>Grifola</taxon>
    </lineage>
</organism>
<dbReference type="EMBL" id="LUGG01000002">
    <property type="protein sequence ID" value="OBZ77382.1"/>
    <property type="molecule type" value="Genomic_DNA"/>
</dbReference>
<feature type="coiled-coil region" evidence="1">
    <location>
        <begin position="440"/>
        <end position="544"/>
    </location>
</feature>
<feature type="compositionally biased region" description="Polar residues" evidence="2">
    <location>
        <begin position="823"/>
        <end position="845"/>
    </location>
</feature>
<dbReference type="AlphaFoldDB" id="A0A1C7MKI5"/>
<dbReference type="OMA" id="KDPFGAH"/>
<feature type="compositionally biased region" description="Polar residues" evidence="2">
    <location>
        <begin position="738"/>
        <end position="749"/>
    </location>
</feature>
<comment type="caution">
    <text evidence="3">The sequence shown here is derived from an EMBL/GenBank/DDBJ whole genome shotgun (WGS) entry which is preliminary data.</text>
</comment>
<feature type="coiled-coil region" evidence="1">
    <location>
        <begin position="633"/>
        <end position="702"/>
    </location>
</feature>
<feature type="compositionally biased region" description="Pro residues" evidence="2">
    <location>
        <begin position="25"/>
        <end position="38"/>
    </location>
</feature>
<dbReference type="PANTHER" id="PTHR23159:SF60">
    <property type="entry name" value="SPINDLE ASSEMBLY ABNORMAL PROTEIN 4"/>
    <property type="match status" value="1"/>
</dbReference>
<protein>
    <submittedName>
        <fullName evidence="3">Uncharacterized protein</fullName>
    </submittedName>
</protein>
<feature type="compositionally biased region" description="Polar residues" evidence="2">
    <location>
        <begin position="709"/>
        <end position="719"/>
    </location>
</feature>
<dbReference type="SUPFAM" id="SSF57997">
    <property type="entry name" value="Tropomyosin"/>
    <property type="match status" value="1"/>
</dbReference>
<dbReference type="OrthoDB" id="2593174at2759"/>
<dbReference type="Proteomes" id="UP000092993">
    <property type="component" value="Unassembled WGS sequence"/>
</dbReference>
<evidence type="ECO:0000313" key="3">
    <source>
        <dbReference type="EMBL" id="OBZ77382.1"/>
    </source>
</evidence>
<gene>
    <name evidence="3" type="ORF">A0H81_02742</name>
</gene>
<feature type="coiled-coil region" evidence="1">
    <location>
        <begin position="282"/>
        <end position="393"/>
    </location>
</feature>
<feature type="region of interest" description="Disordered" evidence="2">
    <location>
        <begin position="1"/>
        <end position="55"/>
    </location>
</feature>
<evidence type="ECO:0000313" key="4">
    <source>
        <dbReference type="Proteomes" id="UP000092993"/>
    </source>
</evidence>
<feature type="compositionally biased region" description="Polar residues" evidence="2">
    <location>
        <begin position="1"/>
        <end position="14"/>
    </location>
</feature>
<dbReference type="Gene3D" id="1.10.287.1490">
    <property type="match status" value="1"/>
</dbReference>
<accession>A0A1C7MKI5</accession>
<evidence type="ECO:0000256" key="1">
    <source>
        <dbReference type="SAM" id="Coils"/>
    </source>
</evidence>
<feature type="region of interest" description="Disordered" evidence="2">
    <location>
        <begin position="707"/>
        <end position="891"/>
    </location>
</feature>
<feature type="compositionally biased region" description="Low complexity" evidence="2">
    <location>
        <begin position="797"/>
        <end position="815"/>
    </location>
</feature>
<dbReference type="STRING" id="5627.A0A1C7MKI5"/>
<keyword evidence="1" id="KW-0175">Coiled coil</keyword>
<evidence type="ECO:0000256" key="2">
    <source>
        <dbReference type="SAM" id="MobiDB-lite"/>
    </source>
</evidence>
<reference evidence="3 4" key="1">
    <citation type="submission" date="2016-03" db="EMBL/GenBank/DDBJ databases">
        <title>Whole genome sequencing of Grifola frondosa 9006-11.</title>
        <authorList>
            <person name="Min B."/>
            <person name="Park H."/>
            <person name="Kim J.-G."/>
            <person name="Cho H."/>
            <person name="Oh Y.-L."/>
            <person name="Kong W.-S."/>
            <person name="Choi I.-G."/>
        </authorList>
    </citation>
    <scope>NUCLEOTIDE SEQUENCE [LARGE SCALE GENOMIC DNA]</scope>
    <source>
        <strain evidence="3 4">9006-11</strain>
    </source>
</reference>